<evidence type="ECO:0000313" key="1">
    <source>
        <dbReference type="EMBL" id="SFT56950.1"/>
    </source>
</evidence>
<dbReference type="RefSeq" id="WP_245784592.1">
    <property type="nucleotide sequence ID" value="NZ_FPBA01000004.1"/>
</dbReference>
<dbReference type="AlphaFoldDB" id="A0A1I6Z2J1"/>
<reference evidence="2" key="1">
    <citation type="submission" date="2016-10" db="EMBL/GenBank/DDBJ databases">
        <authorList>
            <person name="Varghese N."/>
            <person name="Submissions S."/>
        </authorList>
    </citation>
    <scope>NUCLEOTIDE SEQUENCE [LARGE SCALE GENOMIC DNA]</scope>
    <source>
        <strain evidence="2">DSM 46136</strain>
    </source>
</reference>
<gene>
    <name evidence="1" type="ORF">SAMN05660657_01623</name>
</gene>
<proteinExistence type="predicted"/>
<organism evidence="1 2">
    <name type="scientific">Geodermatophilus amargosae</name>
    <dbReference type="NCBI Taxonomy" id="1296565"/>
    <lineage>
        <taxon>Bacteria</taxon>
        <taxon>Bacillati</taxon>
        <taxon>Actinomycetota</taxon>
        <taxon>Actinomycetes</taxon>
        <taxon>Geodermatophilales</taxon>
        <taxon>Geodermatophilaceae</taxon>
        <taxon>Geodermatophilus</taxon>
    </lineage>
</organism>
<accession>A0A1I6Z2J1</accession>
<dbReference type="EMBL" id="FPBA01000004">
    <property type="protein sequence ID" value="SFT56950.1"/>
    <property type="molecule type" value="Genomic_DNA"/>
</dbReference>
<evidence type="ECO:0000313" key="2">
    <source>
        <dbReference type="Proteomes" id="UP000199546"/>
    </source>
</evidence>
<dbReference type="Proteomes" id="UP000199546">
    <property type="component" value="Unassembled WGS sequence"/>
</dbReference>
<dbReference type="STRING" id="1296565.SAMN05660657_01623"/>
<protein>
    <recommendedName>
        <fullName evidence="3">VTC domain-containing protein</fullName>
    </recommendedName>
</protein>
<name>A0A1I6Z2J1_9ACTN</name>
<keyword evidence="2" id="KW-1185">Reference proteome</keyword>
<sequence>MPADGAGLGGAGAFVEQVLDDAGLGWVRSGDLRPVLATRYRRTTLHLPGARAGAGPAADARITVDTGLTWSLPGGRALTLPGLAVVETKSGAAASAADRALWRAGHRPSRVSKYGTGLAALRGDLPDNRWCPVLRRHFSSLTPVPAPSPDRTLPCD</sequence>
<evidence type="ECO:0008006" key="3">
    <source>
        <dbReference type="Google" id="ProtNLM"/>
    </source>
</evidence>